<dbReference type="InterPro" id="IPR021153">
    <property type="entry name" value="HrcA_C"/>
</dbReference>
<feature type="domain" description="Heat-inducible transcription repressor HrcA C-terminal" evidence="7">
    <location>
        <begin position="133"/>
        <end position="356"/>
    </location>
</feature>
<dbReference type="EMBL" id="WOTB01000004">
    <property type="protein sequence ID" value="NHN83985.1"/>
    <property type="molecule type" value="Genomic_DNA"/>
</dbReference>
<dbReference type="InterPro" id="IPR029016">
    <property type="entry name" value="GAF-like_dom_sf"/>
</dbReference>
<evidence type="ECO:0000256" key="5">
    <source>
        <dbReference type="HAMAP-Rule" id="MF_00081"/>
    </source>
</evidence>
<keyword evidence="3 5" id="KW-0346">Stress response</keyword>
<evidence type="ECO:0000313" key="9">
    <source>
        <dbReference type="Proteomes" id="UP000635278"/>
    </source>
</evidence>
<dbReference type="NCBIfam" id="TIGR00331">
    <property type="entry name" value="hrcA"/>
    <property type="match status" value="1"/>
</dbReference>
<keyword evidence="9" id="KW-1185">Reference proteome</keyword>
<dbReference type="Gene3D" id="3.30.450.40">
    <property type="match status" value="1"/>
</dbReference>
<evidence type="ECO:0000256" key="1">
    <source>
        <dbReference type="ARBA" id="ARBA00022491"/>
    </source>
</evidence>
<reference evidence="8 9" key="1">
    <citation type="journal article" date="2020" name="Int. J. Syst. Evol. Microbiol.">
        <title>Novel acetic acid bacteria from cider fermentations: Acetobacter conturbans sp. nov. and Acetobacter fallax sp. nov.</title>
        <authorList>
            <person name="Sombolestani A.S."/>
            <person name="Cleenwerck I."/>
            <person name="Cnockaert M."/>
            <person name="Borremans W."/>
            <person name="Wieme A.D."/>
            <person name="De Vuyst L."/>
            <person name="Vandamme P."/>
        </authorList>
    </citation>
    <scope>NUCLEOTIDE SEQUENCE [LARGE SCALE GENOMIC DNA]</scope>
    <source>
        <strain evidence="8 9">LMG 30640</strain>
    </source>
</reference>
<sequence length="371" mass="39385">MREDTTISGSHDKPFRESGLLPGPGALAGNLNSRSATILRELVEHYLETGGPVGSRTLAHRLPMGLSPATVRNIMADLTEAGFLFSPHTSAGRLPTEKGLRLFVDGMLQFGSLTESERESIATSLEARGRSLEDTLAEASTMLSGLSQAASLVFAPKADGTVRHIEFVALGGNRALVILVGSDGQVENRVIETPAGMPPSTLSEAANYLNARLAGRTLAELRTQVDQEMAADQTALDQLATAVVASGLATWSDEGRGGGTLIIRGQGHLLTDVTEIERLSTIQMLFERLEKQDAMLRLLELAEDSDGVRIFIGAESGLFGVSGMSMVVAPARNESNRIVGAIGVIGPTRINYGRIIPVIDYTARIIGQILG</sequence>
<evidence type="ECO:0000256" key="4">
    <source>
        <dbReference type="ARBA" id="ARBA00023163"/>
    </source>
</evidence>
<keyword evidence="4 5" id="KW-0804">Transcription</keyword>
<evidence type="ECO:0000256" key="2">
    <source>
        <dbReference type="ARBA" id="ARBA00023015"/>
    </source>
</evidence>
<dbReference type="Gene3D" id="3.30.390.60">
    <property type="entry name" value="Heat-inducible transcription repressor hrca homolog, domain 3"/>
    <property type="match status" value="1"/>
</dbReference>
<dbReference type="Pfam" id="PF01628">
    <property type="entry name" value="HrcA"/>
    <property type="match status" value="1"/>
</dbReference>
<comment type="function">
    <text evidence="5">Negative regulator of class I heat shock genes (grpE-dnaK-dnaJ and groELS operons). Prevents heat-shock induction of these operons.</text>
</comment>
<dbReference type="InterPro" id="IPR036390">
    <property type="entry name" value="WH_DNA-bd_sf"/>
</dbReference>
<protein>
    <recommendedName>
        <fullName evidence="5">Heat-inducible transcription repressor HrcA</fullName>
    </recommendedName>
</protein>
<dbReference type="InterPro" id="IPR023120">
    <property type="entry name" value="WHTH_transcript_rep_HrcA_IDD"/>
</dbReference>
<dbReference type="HAMAP" id="MF_00081">
    <property type="entry name" value="HrcA"/>
    <property type="match status" value="1"/>
</dbReference>
<proteinExistence type="inferred from homology"/>
<gene>
    <name evidence="5 8" type="primary">hrcA</name>
    <name evidence="8" type="ORF">GOB93_04920</name>
</gene>
<dbReference type="Proteomes" id="UP000635278">
    <property type="component" value="Unassembled WGS sequence"/>
</dbReference>
<dbReference type="Gene3D" id="1.10.10.10">
    <property type="entry name" value="Winged helix-like DNA-binding domain superfamily/Winged helix DNA-binding domain"/>
    <property type="match status" value="1"/>
</dbReference>
<dbReference type="InterPro" id="IPR036388">
    <property type="entry name" value="WH-like_DNA-bd_sf"/>
</dbReference>
<name>A0ABX0JLY0_9PROT</name>
<feature type="region of interest" description="Disordered" evidence="6">
    <location>
        <begin position="1"/>
        <end position="27"/>
    </location>
</feature>
<evidence type="ECO:0000256" key="6">
    <source>
        <dbReference type="SAM" id="MobiDB-lite"/>
    </source>
</evidence>
<evidence type="ECO:0000259" key="7">
    <source>
        <dbReference type="Pfam" id="PF01628"/>
    </source>
</evidence>
<dbReference type="InterPro" id="IPR002571">
    <property type="entry name" value="HrcA"/>
</dbReference>
<organism evidence="8 9">
    <name type="scientific">Acetobacter musti</name>
    <dbReference type="NCBI Taxonomy" id="864732"/>
    <lineage>
        <taxon>Bacteria</taxon>
        <taxon>Pseudomonadati</taxon>
        <taxon>Pseudomonadota</taxon>
        <taxon>Alphaproteobacteria</taxon>
        <taxon>Acetobacterales</taxon>
        <taxon>Acetobacteraceae</taxon>
        <taxon>Acetobacter</taxon>
    </lineage>
</organism>
<comment type="caution">
    <text evidence="8">The sequence shown here is derived from an EMBL/GenBank/DDBJ whole genome shotgun (WGS) entry which is preliminary data.</text>
</comment>
<evidence type="ECO:0000256" key="3">
    <source>
        <dbReference type="ARBA" id="ARBA00023016"/>
    </source>
</evidence>
<dbReference type="PIRSF" id="PIRSF005485">
    <property type="entry name" value="HrcA"/>
    <property type="match status" value="1"/>
</dbReference>
<feature type="compositionally biased region" description="Basic and acidic residues" evidence="6">
    <location>
        <begin position="1"/>
        <end position="16"/>
    </location>
</feature>
<dbReference type="PANTHER" id="PTHR34824">
    <property type="entry name" value="HEAT-INDUCIBLE TRANSCRIPTION REPRESSOR HRCA"/>
    <property type="match status" value="1"/>
</dbReference>
<dbReference type="SUPFAM" id="SSF55781">
    <property type="entry name" value="GAF domain-like"/>
    <property type="match status" value="1"/>
</dbReference>
<accession>A0ABX0JLY0</accession>
<dbReference type="PANTHER" id="PTHR34824:SF1">
    <property type="entry name" value="HEAT-INDUCIBLE TRANSCRIPTION REPRESSOR HRCA"/>
    <property type="match status" value="1"/>
</dbReference>
<evidence type="ECO:0000313" key="8">
    <source>
        <dbReference type="EMBL" id="NHN83985.1"/>
    </source>
</evidence>
<comment type="similarity">
    <text evidence="5">Belongs to the HrcA family.</text>
</comment>
<keyword evidence="2 5" id="KW-0805">Transcription regulation</keyword>
<keyword evidence="1 5" id="KW-0678">Repressor</keyword>
<dbReference type="SUPFAM" id="SSF46785">
    <property type="entry name" value="Winged helix' DNA-binding domain"/>
    <property type="match status" value="1"/>
</dbReference>